<reference evidence="1 2" key="1">
    <citation type="submission" date="2018-01" db="EMBL/GenBank/DDBJ databases">
        <authorList>
            <person name="Clerissi C."/>
        </authorList>
    </citation>
    <scope>NUCLEOTIDE SEQUENCE [LARGE SCALE GENOMIC DNA]</scope>
    <source>
        <strain evidence="1">Cupriavidus oxalaticus LMG 2235</strain>
    </source>
</reference>
<sequence>MCLDCSKRRYRLSSRICAVFQVIFRSLKYILVDTITTRYRVLCYSVSSTLARHLYYIPYC</sequence>
<protein>
    <submittedName>
        <fullName evidence="1">Uncharacterized protein</fullName>
    </submittedName>
</protein>
<organism evidence="1 2">
    <name type="scientific">Cupriavidus oxalaticus</name>
    <dbReference type="NCBI Taxonomy" id="96344"/>
    <lineage>
        <taxon>Bacteria</taxon>
        <taxon>Pseudomonadati</taxon>
        <taxon>Pseudomonadota</taxon>
        <taxon>Betaproteobacteria</taxon>
        <taxon>Burkholderiales</taxon>
        <taxon>Burkholderiaceae</taxon>
        <taxon>Cupriavidus</taxon>
    </lineage>
</organism>
<comment type="caution">
    <text evidence="1">The sequence shown here is derived from an EMBL/GenBank/DDBJ whole genome shotgun (WGS) entry which is preliminary data.</text>
</comment>
<dbReference type="EMBL" id="OGUS01000124">
    <property type="protein sequence ID" value="SPC15002.1"/>
    <property type="molecule type" value="Genomic_DNA"/>
</dbReference>
<proteinExistence type="predicted"/>
<evidence type="ECO:0000313" key="1">
    <source>
        <dbReference type="EMBL" id="SPC15002.1"/>
    </source>
</evidence>
<accession>A0A976GAV4</accession>
<gene>
    <name evidence="1" type="ORF">CO2235_230208</name>
</gene>
<name>A0A976GAV4_9BURK</name>
<evidence type="ECO:0000313" key="2">
    <source>
        <dbReference type="Proteomes" id="UP000256862"/>
    </source>
</evidence>
<dbReference type="Proteomes" id="UP000256862">
    <property type="component" value="Chromosome CO2235"/>
</dbReference>
<dbReference type="AlphaFoldDB" id="A0A976GAV4"/>